<dbReference type="SMART" id="SM00465">
    <property type="entry name" value="GIYc"/>
    <property type="match status" value="1"/>
</dbReference>
<dbReference type="CDD" id="cd10456">
    <property type="entry name" value="GIY-YIG_UPF0213"/>
    <property type="match status" value="1"/>
</dbReference>
<dbReference type="PROSITE" id="PS50164">
    <property type="entry name" value="GIY_YIG"/>
    <property type="match status" value="1"/>
</dbReference>
<proteinExistence type="inferred from homology"/>
<dbReference type="Proteomes" id="UP000824024">
    <property type="component" value="Unassembled WGS sequence"/>
</dbReference>
<organism evidence="3 4">
    <name type="scientific">Candidatus Eubacterium avistercoris</name>
    <dbReference type="NCBI Taxonomy" id="2838567"/>
    <lineage>
        <taxon>Bacteria</taxon>
        <taxon>Bacillati</taxon>
        <taxon>Bacillota</taxon>
        <taxon>Clostridia</taxon>
        <taxon>Eubacteriales</taxon>
        <taxon>Eubacteriaceae</taxon>
        <taxon>Eubacterium</taxon>
    </lineage>
</organism>
<accession>A0A9D2D1C9</accession>
<dbReference type="InterPro" id="IPR035901">
    <property type="entry name" value="GIY-YIG_endonuc_sf"/>
</dbReference>
<dbReference type="Pfam" id="PF01541">
    <property type="entry name" value="GIY-YIG"/>
    <property type="match status" value="1"/>
</dbReference>
<dbReference type="PANTHER" id="PTHR34477:SF1">
    <property type="entry name" value="UPF0213 PROTEIN YHBQ"/>
    <property type="match status" value="1"/>
</dbReference>
<comment type="caution">
    <text evidence="3">The sequence shown here is derived from an EMBL/GenBank/DDBJ whole genome shotgun (WGS) entry which is preliminary data.</text>
</comment>
<dbReference type="AlphaFoldDB" id="A0A9D2D1C9"/>
<dbReference type="PANTHER" id="PTHR34477">
    <property type="entry name" value="UPF0213 PROTEIN YHBQ"/>
    <property type="match status" value="1"/>
</dbReference>
<name>A0A9D2D1C9_9FIRM</name>
<comment type="similarity">
    <text evidence="1">Belongs to the UPF0213 family.</text>
</comment>
<dbReference type="InterPro" id="IPR000305">
    <property type="entry name" value="GIY-YIG_endonuc"/>
</dbReference>
<protein>
    <submittedName>
        <fullName evidence="3">GIY-YIG nuclease family protein</fullName>
    </submittedName>
</protein>
<feature type="domain" description="GIY-YIG" evidence="2">
    <location>
        <begin position="1"/>
        <end position="75"/>
    </location>
</feature>
<evidence type="ECO:0000313" key="3">
    <source>
        <dbReference type="EMBL" id="HIZ06636.1"/>
    </source>
</evidence>
<dbReference type="InterPro" id="IPR050190">
    <property type="entry name" value="UPF0213_domain"/>
</dbReference>
<sequence>MNFTYILKCRDNTLYTGWTNDIRKRLRQHQEGKGAKYTKGRGPVELVYLEVSETKHQAMSREARIKGMTRKEKERLIEDPAWMDRLREQGVEWKCI</sequence>
<gene>
    <name evidence="3" type="ORF">IAA08_01730</name>
</gene>
<evidence type="ECO:0000313" key="4">
    <source>
        <dbReference type="Proteomes" id="UP000824024"/>
    </source>
</evidence>
<dbReference type="EMBL" id="DXCH01000044">
    <property type="protein sequence ID" value="HIZ06636.1"/>
    <property type="molecule type" value="Genomic_DNA"/>
</dbReference>
<dbReference type="SUPFAM" id="SSF82771">
    <property type="entry name" value="GIY-YIG endonuclease"/>
    <property type="match status" value="1"/>
</dbReference>
<reference evidence="3" key="1">
    <citation type="journal article" date="2021" name="PeerJ">
        <title>Extensive microbial diversity within the chicken gut microbiome revealed by metagenomics and culture.</title>
        <authorList>
            <person name="Gilroy R."/>
            <person name="Ravi A."/>
            <person name="Getino M."/>
            <person name="Pursley I."/>
            <person name="Horton D.L."/>
            <person name="Alikhan N.F."/>
            <person name="Baker D."/>
            <person name="Gharbi K."/>
            <person name="Hall N."/>
            <person name="Watson M."/>
            <person name="Adriaenssens E.M."/>
            <person name="Foster-Nyarko E."/>
            <person name="Jarju S."/>
            <person name="Secka A."/>
            <person name="Antonio M."/>
            <person name="Oren A."/>
            <person name="Chaudhuri R.R."/>
            <person name="La Ragione R."/>
            <person name="Hildebrand F."/>
            <person name="Pallen M.J."/>
        </authorList>
    </citation>
    <scope>NUCLEOTIDE SEQUENCE</scope>
    <source>
        <strain evidence="3">CHK192-9172</strain>
    </source>
</reference>
<reference evidence="3" key="2">
    <citation type="submission" date="2021-04" db="EMBL/GenBank/DDBJ databases">
        <authorList>
            <person name="Gilroy R."/>
        </authorList>
    </citation>
    <scope>NUCLEOTIDE SEQUENCE</scope>
    <source>
        <strain evidence="3">CHK192-9172</strain>
    </source>
</reference>
<dbReference type="Gene3D" id="3.40.1440.10">
    <property type="entry name" value="GIY-YIG endonuclease"/>
    <property type="match status" value="1"/>
</dbReference>
<evidence type="ECO:0000256" key="1">
    <source>
        <dbReference type="ARBA" id="ARBA00007435"/>
    </source>
</evidence>
<evidence type="ECO:0000259" key="2">
    <source>
        <dbReference type="PROSITE" id="PS50164"/>
    </source>
</evidence>